<evidence type="ECO:0000256" key="1">
    <source>
        <dbReference type="ARBA" id="ARBA00022658"/>
    </source>
</evidence>
<dbReference type="InterPro" id="IPR023578">
    <property type="entry name" value="Ras_GEF_dom_sf"/>
</dbReference>
<dbReference type="SUPFAM" id="SSF48366">
    <property type="entry name" value="Ras GEF"/>
    <property type="match status" value="1"/>
</dbReference>
<dbReference type="InterPro" id="IPR036964">
    <property type="entry name" value="RASGEF_cat_dom_sf"/>
</dbReference>
<dbReference type="Pfam" id="PF00617">
    <property type="entry name" value="RasGEF"/>
    <property type="match status" value="1"/>
</dbReference>
<sequence length="398" mass="46329">MVDPDVDSKVEEILKRLVSLPSSDFRGYWTPQKAINEPDASRLASELNEASFVEFKRISYPDLVRQALYPDDYVDAIENFIDWHNDLLQQIHGHLKTFPDEEGKYDRIERELPTQSPAHWAVSQSLHLVRSNHPPADVLSPPNLEFILGPLRALPRLNAVEILEQHAVLEVRFRRSYLYAHDIDWTRRFRTNVNLFTRVTKTPAQDLADQLTDSDLTVFRSLSPQSVIDEDVRFQQLNCRWDRQCLAISEFLIAHRHLIHKAMDICQLLREMRNFNSLFAFLQALRESSCDESNWQGLFDLINPTRNYAFYRKIKQEAPCVPFLPPHITQLKRCQEKGLSEIFVFLGYRPGNLAQAQSLQKPEDSSNRKQLSLTPWTPWTLGDLISCFPTARRPYSQQ</sequence>
<proteinExistence type="predicted"/>
<gene>
    <name evidence="3" type="ORF">ABVK25_002980</name>
</gene>
<name>A0ABR4BHS1_9LECA</name>
<dbReference type="Gene3D" id="1.10.840.10">
    <property type="entry name" value="Ras guanine-nucleotide exchange factors catalytic domain"/>
    <property type="match status" value="1"/>
</dbReference>
<accession>A0ABR4BHS1</accession>
<protein>
    <recommendedName>
        <fullName evidence="2">Ras-GEF domain-containing protein</fullName>
    </recommendedName>
</protein>
<dbReference type="EMBL" id="JBHFEH010000007">
    <property type="protein sequence ID" value="KAL2056586.1"/>
    <property type="molecule type" value="Genomic_DNA"/>
</dbReference>
<comment type="caution">
    <text evidence="3">The sequence shown here is derived from an EMBL/GenBank/DDBJ whole genome shotgun (WGS) entry which is preliminary data.</text>
</comment>
<dbReference type="InterPro" id="IPR001895">
    <property type="entry name" value="RASGEF_cat_dom"/>
</dbReference>
<dbReference type="PANTHER" id="PTHR23113:SF368">
    <property type="entry name" value="CELL DIVISION CONTROL PROTEIN 25"/>
    <property type="match status" value="1"/>
</dbReference>
<evidence type="ECO:0000313" key="3">
    <source>
        <dbReference type="EMBL" id="KAL2056586.1"/>
    </source>
</evidence>
<reference evidence="3 4" key="1">
    <citation type="submission" date="2024-09" db="EMBL/GenBank/DDBJ databases">
        <title>Rethinking Asexuality: The Enigmatic Case of Functional Sexual Genes in Lepraria (Stereocaulaceae).</title>
        <authorList>
            <person name="Doellman M."/>
            <person name="Sun Y."/>
            <person name="Barcenas-Pena A."/>
            <person name="Lumbsch H.T."/>
            <person name="Grewe F."/>
        </authorList>
    </citation>
    <scope>NUCLEOTIDE SEQUENCE [LARGE SCALE GENOMIC DNA]</scope>
    <source>
        <strain evidence="3 4">Grewe 0041</strain>
    </source>
</reference>
<feature type="domain" description="Ras-GEF" evidence="2">
    <location>
        <begin position="207"/>
        <end position="337"/>
    </location>
</feature>
<keyword evidence="4" id="KW-1185">Reference proteome</keyword>
<dbReference type="Proteomes" id="UP001590951">
    <property type="component" value="Unassembled WGS sequence"/>
</dbReference>
<evidence type="ECO:0000259" key="2">
    <source>
        <dbReference type="Pfam" id="PF00617"/>
    </source>
</evidence>
<dbReference type="InterPro" id="IPR008937">
    <property type="entry name" value="Ras-like_GEF"/>
</dbReference>
<evidence type="ECO:0000313" key="4">
    <source>
        <dbReference type="Proteomes" id="UP001590951"/>
    </source>
</evidence>
<keyword evidence="1" id="KW-0344">Guanine-nucleotide releasing factor</keyword>
<organism evidence="3 4">
    <name type="scientific">Lepraria finkii</name>
    <dbReference type="NCBI Taxonomy" id="1340010"/>
    <lineage>
        <taxon>Eukaryota</taxon>
        <taxon>Fungi</taxon>
        <taxon>Dikarya</taxon>
        <taxon>Ascomycota</taxon>
        <taxon>Pezizomycotina</taxon>
        <taxon>Lecanoromycetes</taxon>
        <taxon>OSLEUM clade</taxon>
        <taxon>Lecanoromycetidae</taxon>
        <taxon>Lecanorales</taxon>
        <taxon>Lecanorineae</taxon>
        <taxon>Stereocaulaceae</taxon>
        <taxon>Lepraria</taxon>
    </lineage>
</organism>
<dbReference type="PANTHER" id="PTHR23113">
    <property type="entry name" value="GUANINE NUCLEOTIDE EXCHANGE FACTOR"/>
    <property type="match status" value="1"/>
</dbReference>